<feature type="transmembrane region" description="Helical" evidence="2">
    <location>
        <begin position="7"/>
        <end position="29"/>
    </location>
</feature>
<evidence type="ECO:0000256" key="1">
    <source>
        <dbReference type="SAM" id="MobiDB-lite"/>
    </source>
</evidence>
<dbReference type="EMBL" id="CP095043">
    <property type="protein sequence ID" value="UOQ59303.1"/>
    <property type="molecule type" value="Genomic_DNA"/>
</dbReference>
<dbReference type="RefSeq" id="WP_244684230.1">
    <property type="nucleotide sequence ID" value="NZ_CP095043.1"/>
</dbReference>
<evidence type="ECO:0000313" key="4">
    <source>
        <dbReference type="Proteomes" id="UP000831775"/>
    </source>
</evidence>
<accession>A0ABY4FSQ8</accession>
<keyword evidence="4" id="KW-1185">Reference proteome</keyword>
<evidence type="ECO:0000256" key="2">
    <source>
        <dbReference type="SAM" id="Phobius"/>
    </source>
</evidence>
<reference evidence="3 4" key="1">
    <citation type="submission" date="2022-04" db="EMBL/GenBank/DDBJ databases">
        <title>Leucobacter sp. isolated from rhizosphere of onion.</title>
        <authorList>
            <person name="Won M."/>
            <person name="Lee C.-M."/>
            <person name="Woen H.-Y."/>
            <person name="Kwon S.-W."/>
        </authorList>
    </citation>
    <scope>NUCLEOTIDE SEQUENCE [LARGE SCALE GENOMIC DNA]</scope>
    <source>
        <strain evidence="3 4">H25R-14</strain>
    </source>
</reference>
<proteinExistence type="predicted"/>
<protein>
    <submittedName>
        <fullName evidence="3">Heavy-metal-associated domain-containing protein</fullName>
    </submittedName>
</protein>
<feature type="region of interest" description="Disordered" evidence="1">
    <location>
        <begin position="299"/>
        <end position="337"/>
    </location>
</feature>
<name>A0ABY4FSQ8_9MICO</name>
<evidence type="ECO:0000313" key="3">
    <source>
        <dbReference type="EMBL" id="UOQ59303.1"/>
    </source>
</evidence>
<sequence length="337" mass="35143">MKTSLRLSLYGAGLVAVFGLAFVAAGVLVPQSVVAERAAATEDAHDAHSTASAEEGAAETALPGLSMSQGGYQLSEVSAPEALDEDGTLSFSVRDADGVALTEYTEEHEKDLHLIVVRADGSEFRHVHPEIDDAGTWSLPWTWAEAGTYRIFADFTPGDSESGITLTSTINVGGEFTPVPASDDVREATTGDYVVTLTGDLPVGGSSTLALEVTKDGEEVTTLEPYLGAFGHLVALRDGDLAYLHVHPEGAEPEPGQLSGPAVDFATEAPTAGRYLLYFDFKVDGKVHTAEFVLSTAGTAEDSADTSSTHTTTDEAPAEAPATTTTDDGHDDGESGH</sequence>
<keyword evidence="2" id="KW-1133">Transmembrane helix</keyword>
<keyword evidence="2" id="KW-0812">Transmembrane</keyword>
<organism evidence="3 4">
    <name type="scientific">Leucobacter rhizosphaerae</name>
    <dbReference type="NCBI Taxonomy" id="2932245"/>
    <lineage>
        <taxon>Bacteria</taxon>
        <taxon>Bacillati</taxon>
        <taxon>Actinomycetota</taxon>
        <taxon>Actinomycetes</taxon>
        <taxon>Micrococcales</taxon>
        <taxon>Microbacteriaceae</taxon>
        <taxon>Leucobacter</taxon>
    </lineage>
</organism>
<feature type="compositionally biased region" description="Low complexity" evidence="1">
    <location>
        <begin position="299"/>
        <end position="326"/>
    </location>
</feature>
<dbReference type="Proteomes" id="UP000831775">
    <property type="component" value="Chromosome"/>
</dbReference>
<gene>
    <name evidence="3" type="ORF">MUN76_09550</name>
</gene>
<keyword evidence="2" id="KW-0472">Membrane</keyword>